<dbReference type="PROSITE" id="PS00775">
    <property type="entry name" value="GLYCOSYL_HYDROL_F3"/>
    <property type="match status" value="1"/>
</dbReference>
<dbReference type="PANTHER" id="PTHR42715:SF12">
    <property type="entry name" value="BETA-GLUCOSIDASE G-RELATED"/>
    <property type="match status" value="1"/>
</dbReference>
<dbReference type="SUPFAM" id="SSF51445">
    <property type="entry name" value="(Trans)glycosidases"/>
    <property type="match status" value="1"/>
</dbReference>
<evidence type="ECO:0000256" key="5">
    <source>
        <dbReference type="ARBA" id="ARBA00022525"/>
    </source>
</evidence>
<evidence type="ECO:0000256" key="3">
    <source>
        <dbReference type="ARBA" id="ARBA00004987"/>
    </source>
</evidence>
<dbReference type="Gene3D" id="2.60.40.10">
    <property type="entry name" value="Immunoglobulins"/>
    <property type="match status" value="1"/>
</dbReference>
<evidence type="ECO:0000256" key="1">
    <source>
        <dbReference type="ARBA" id="ARBA00000448"/>
    </source>
</evidence>
<proteinExistence type="inferred from homology"/>
<dbReference type="InterPro" id="IPR002772">
    <property type="entry name" value="Glyco_hydro_3_C"/>
</dbReference>
<dbReference type="PANTHER" id="PTHR42715">
    <property type="entry name" value="BETA-GLUCOSIDASE"/>
    <property type="match status" value="1"/>
</dbReference>
<dbReference type="PRINTS" id="PR00133">
    <property type="entry name" value="GLHYDRLASE3"/>
</dbReference>
<evidence type="ECO:0000256" key="4">
    <source>
        <dbReference type="ARBA" id="ARBA00005336"/>
    </source>
</evidence>
<keyword evidence="11 13" id="KW-0624">Polysaccharide degradation</keyword>
<sequence length="811" mass="87645">MQFLTSLLVLTSTLSAHASVVPRGPASDQYVPSIQEWDDAQAKAAAFVAQLNTTEKTIMVTGTLLDVGTGCIGRIRPVSRLGFPGLCLLDGPNAVHRAHLVSIFPSGITIAASWDREMMFDRGLALGREFKAKGAHVILGPTTGPLGRNPLGGRNWEGFSPDPYLSGEAIKFTVIGHQTAGVQTSSKHYIANEQETMRSDTKMPDGTVVDAVSSNIDDRTLHELYLWPFADALKAGTTSIMCSYNRLNGTYACEDEHMLTEVLRGELGFRGFVVSDWFATHSTAKAANAGLDMEQPGDLPPGVTTSHGGGGYFGKSLEAAVKLGNVTEERLTEMAVRLMTPYYVLQQDSPSYPTIDPSMPYLLGISNSGWDSPIVAGLGVAMPGRDVRGNHGELIRKWGASATVLLKNENDLLPLGDKTSSGGKPITNIGVFGNAAFDLAEGLVNPPNTPQEGPDIGVLTIGGGAGSGRNSYVVSPLEAIKEHAKQNNAIVQYIGENGIIARNDFRGIYPRPDVCLVFLKSWASETYDRTSFELSYNSTLVVNNVAKFCQGQTIVITNSGGTNTMPWSNNPNVTAILATHYPGQEVGNSIVDVLWGKTEPSGRLPYTVPKAAADYDIPVVNLTGPDGGVERNSSKWQADFVEKQLIDYRHFDAKNIEPLYPFGFGLGYTTFKVEADVEVRKLAMGNLTDLPNAAAPIEPGGNSDLWTELLHISARVSNTGRRAGNTVVQLYMSFPESEIMKEAPLRVLRGFEKVNLRAGQSGNVNMVLRRRDLSYWDVTVQQWRIPSGDFTFSVGLSSRNLPVNTTARILG</sequence>
<comment type="function">
    <text evidence="12">Beta-glucosidases are one of a number of cellulolytic enzymes involved in the degradation of cellulosic biomass. Catalyzes the last step releasing glucose from the inhibitory cellobiose.</text>
</comment>
<dbReference type="Pfam" id="PF00933">
    <property type="entry name" value="Glyco_hydro_3"/>
    <property type="match status" value="1"/>
</dbReference>
<name>A0A6A5TVS9_9PLEO</name>
<reference evidence="16" key="1">
    <citation type="journal article" date="2020" name="Stud. Mycol.">
        <title>101 Dothideomycetes genomes: a test case for predicting lifestyles and emergence of pathogens.</title>
        <authorList>
            <person name="Haridas S."/>
            <person name="Albert R."/>
            <person name="Binder M."/>
            <person name="Bloem J."/>
            <person name="Labutti K."/>
            <person name="Salamov A."/>
            <person name="Andreopoulos B."/>
            <person name="Baker S."/>
            <person name="Barry K."/>
            <person name="Bills G."/>
            <person name="Bluhm B."/>
            <person name="Cannon C."/>
            <person name="Castanera R."/>
            <person name="Culley D."/>
            <person name="Daum C."/>
            <person name="Ezra D."/>
            <person name="Gonzalez J."/>
            <person name="Henrissat B."/>
            <person name="Kuo A."/>
            <person name="Liang C."/>
            <person name="Lipzen A."/>
            <person name="Lutzoni F."/>
            <person name="Magnuson J."/>
            <person name="Mondo S."/>
            <person name="Nolan M."/>
            <person name="Ohm R."/>
            <person name="Pangilinan J."/>
            <person name="Park H.-J."/>
            <person name="Ramirez L."/>
            <person name="Alfaro M."/>
            <person name="Sun H."/>
            <person name="Tritt A."/>
            <person name="Yoshinaga Y."/>
            <person name="Zwiers L.-H."/>
            <person name="Turgeon B."/>
            <person name="Goodwin S."/>
            <person name="Spatafora J."/>
            <person name="Crous P."/>
            <person name="Grigoriev I."/>
        </authorList>
    </citation>
    <scope>NUCLEOTIDE SEQUENCE</scope>
    <source>
        <strain evidence="16">CBS 675.92</strain>
    </source>
</reference>
<keyword evidence="9 13" id="KW-0119">Carbohydrate metabolism</keyword>
<evidence type="ECO:0000313" key="16">
    <source>
        <dbReference type="EMBL" id="KAF1953047.1"/>
    </source>
</evidence>
<evidence type="ECO:0000256" key="9">
    <source>
        <dbReference type="ARBA" id="ARBA00023277"/>
    </source>
</evidence>
<dbReference type="SMART" id="SM01217">
    <property type="entry name" value="Fn3_like"/>
    <property type="match status" value="1"/>
</dbReference>
<dbReference type="InterPro" id="IPR001764">
    <property type="entry name" value="Glyco_hydro_3_N"/>
</dbReference>
<dbReference type="InterPro" id="IPR019800">
    <property type="entry name" value="Glyco_hydro_3_AS"/>
</dbReference>
<dbReference type="GO" id="GO:0030245">
    <property type="term" value="P:cellulose catabolic process"/>
    <property type="evidence" value="ECO:0007669"/>
    <property type="project" value="UniProtKB-UniPathway"/>
</dbReference>
<evidence type="ECO:0000256" key="13">
    <source>
        <dbReference type="RuleBase" id="RU361161"/>
    </source>
</evidence>
<dbReference type="FunFam" id="3.20.20.300:FF:000002">
    <property type="entry name" value="Probable beta-glucosidase"/>
    <property type="match status" value="1"/>
</dbReference>
<dbReference type="InterPro" id="IPR013783">
    <property type="entry name" value="Ig-like_fold"/>
</dbReference>
<dbReference type="SUPFAM" id="SSF52279">
    <property type="entry name" value="Beta-D-glucan exohydrolase, C-terminal domain"/>
    <property type="match status" value="1"/>
</dbReference>
<dbReference type="OrthoDB" id="416222at2759"/>
<evidence type="ECO:0000256" key="6">
    <source>
        <dbReference type="ARBA" id="ARBA00022729"/>
    </source>
</evidence>
<evidence type="ECO:0000256" key="11">
    <source>
        <dbReference type="ARBA" id="ARBA00023326"/>
    </source>
</evidence>
<feature type="domain" description="Fibronectin type III-like" evidence="15">
    <location>
        <begin position="726"/>
        <end position="798"/>
    </location>
</feature>
<dbReference type="InterPro" id="IPR017853">
    <property type="entry name" value="GH"/>
</dbReference>
<feature type="chain" id="PRO_5025395769" description="beta-glucosidase" evidence="14">
    <location>
        <begin position="19"/>
        <end position="811"/>
    </location>
</feature>
<keyword evidence="10 13" id="KW-0326">Glycosidase</keyword>
<gene>
    <name evidence="16" type="ORF">CC80DRAFT_478440</name>
</gene>
<comment type="catalytic activity">
    <reaction evidence="1 13">
        <text>Hydrolysis of terminal, non-reducing beta-D-glucosyl residues with release of beta-D-glucose.</text>
        <dbReference type="EC" id="3.2.1.21"/>
    </reaction>
</comment>
<dbReference type="EC" id="3.2.1.21" evidence="13"/>
<keyword evidence="6 14" id="KW-0732">Signal</keyword>
<dbReference type="EMBL" id="ML977006">
    <property type="protein sequence ID" value="KAF1953047.1"/>
    <property type="molecule type" value="Genomic_DNA"/>
</dbReference>
<dbReference type="UniPathway" id="UPA00696"/>
<evidence type="ECO:0000256" key="8">
    <source>
        <dbReference type="ARBA" id="ARBA00023180"/>
    </source>
</evidence>
<evidence type="ECO:0000313" key="17">
    <source>
        <dbReference type="Proteomes" id="UP000800035"/>
    </source>
</evidence>
<evidence type="ECO:0000259" key="15">
    <source>
        <dbReference type="SMART" id="SM01217"/>
    </source>
</evidence>
<dbReference type="Pfam" id="PF14310">
    <property type="entry name" value="Fn3-like"/>
    <property type="match status" value="1"/>
</dbReference>
<dbReference type="AlphaFoldDB" id="A0A6A5TVS9"/>
<dbReference type="GO" id="GO:0008422">
    <property type="term" value="F:beta-glucosidase activity"/>
    <property type="evidence" value="ECO:0007669"/>
    <property type="project" value="UniProtKB-EC"/>
</dbReference>
<evidence type="ECO:0000256" key="2">
    <source>
        <dbReference type="ARBA" id="ARBA00004613"/>
    </source>
</evidence>
<dbReference type="Proteomes" id="UP000800035">
    <property type="component" value="Unassembled WGS sequence"/>
</dbReference>
<dbReference type="GO" id="GO:0005576">
    <property type="term" value="C:extracellular region"/>
    <property type="evidence" value="ECO:0007669"/>
    <property type="project" value="UniProtKB-SubCell"/>
</dbReference>
<keyword evidence="7 13" id="KW-0378">Hydrolase</keyword>
<dbReference type="InterPro" id="IPR036881">
    <property type="entry name" value="Glyco_hydro_3_C_sf"/>
</dbReference>
<comment type="pathway">
    <text evidence="3 13">Glycan metabolism; cellulose degradation.</text>
</comment>
<organism evidence="16 17">
    <name type="scientific">Byssothecium circinans</name>
    <dbReference type="NCBI Taxonomy" id="147558"/>
    <lineage>
        <taxon>Eukaryota</taxon>
        <taxon>Fungi</taxon>
        <taxon>Dikarya</taxon>
        <taxon>Ascomycota</taxon>
        <taxon>Pezizomycotina</taxon>
        <taxon>Dothideomycetes</taxon>
        <taxon>Pleosporomycetidae</taxon>
        <taxon>Pleosporales</taxon>
        <taxon>Massarineae</taxon>
        <taxon>Massarinaceae</taxon>
        <taxon>Byssothecium</taxon>
    </lineage>
</organism>
<dbReference type="InterPro" id="IPR050288">
    <property type="entry name" value="Cellulose_deg_GH3"/>
</dbReference>
<evidence type="ECO:0000256" key="7">
    <source>
        <dbReference type="ARBA" id="ARBA00022801"/>
    </source>
</evidence>
<keyword evidence="5" id="KW-0964">Secreted</keyword>
<keyword evidence="8" id="KW-0325">Glycoprotein</keyword>
<dbReference type="InterPro" id="IPR036962">
    <property type="entry name" value="Glyco_hydro_3_N_sf"/>
</dbReference>
<evidence type="ECO:0000256" key="10">
    <source>
        <dbReference type="ARBA" id="ARBA00023295"/>
    </source>
</evidence>
<protein>
    <recommendedName>
        <fullName evidence="13">beta-glucosidase</fullName>
        <ecNumber evidence="13">3.2.1.21</ecNumber>
    </recommendedName>
</protein>
<evidence type="ECO:0000256" key="14">
    <source>
        <dbReference type="SAM" id="SignalP"/>
    </source>
</evidence>
<evidence type="ECO:0000256" key="12">
    <source>
        <dbReference type="ARBA" id="ARBA00024983"/>
    </source>
</evidence>
<accession>A0A6A5TVS9</accession>
<comment type="similarity">
    <text evidence="4 13">Belongs to the glycosyl hydrolase 3 family.</text>
</comment>
<feature type="signal peptide" evidence="14">
    <location>
        <begin position="1"/>
        <end position="18"/>
    </location>
</feature>
<dbReference type="Pfam" id="PF01915">
    <property type="entry name" value="Glyco_hydro_3_C"/>
    <property type="match status" value="1"/>
</dbReference>
<dbReference type="InterPro" id="IPR026891">
    <property type="entry name" value="Fn3-like"/>
</dbReference>
<dbReference type="Gene3D" id="3.40.50.1700">
    <property type="entry name" value="Glycoside hydrolase family 3 C-terminal domain"/>
    <property type="match status" value="1"/>
</dbReference>
<comment type="subcellular location">
    <subcellularLocation>
        <location evidence="2">Secreted</location>
    </subcellularLocation>
</comment>
<dbReference type="Gene3D" id="3.20.20.300">
    <property type="entry name" value="Glycoside hydrolase, family 3, N-terminal domain"/>
    <property type="match status" value="1"/>
</dbReference>
<keyword evidence="17" id="KW-1185">Reference proteome</keyword>